<dbReference type="EMBL" id="SWBP01000002">
    <property type="protein sequence ID" value="TKB98624.1"/>
    <property type="molecule type" value="Genomic_DNA"/>
</dbReference>
<accession>A0A4U1C0Z8</accession>
<dbReference type="RefSeq" id="WP_136825440.1">
    <property type="nucleotide sequence ID" value="NZ_SWBP01000002.1"/>
</dbReference>
<name>A0A4U1C0Z8_9SPHI</name>
<dbReference type="InterPro" id="IPR032719">
    <property type="entry name" value="WbsX"/>
</dbReference>
<proteinExistence type="predicted"/>
<dbReference type="AlphaFoldDB" id="A0A4U1C0Z8"/>
<dbReference type="GO" id="GO:0016787">
    <property type="term" value="F:hydrolase activity"/>
    <property type="evidence" value="ECO:0007669"/>
    <property type="project" value="UniProtKB-KW"/>
</dbReference>
<evidence type="ECO:0000313" key="2">
    <source>
        <dbReference type="Proteomes" id="UP000308181"/>
    </source>
</evidence>
<dbReference type="CDD" id="cd11579">
    <property type="entry name" value="Glyco_tran_WbsX"/>
    <property type="match status" value="1"/>
</dbReference>
<organism evidence="1 2">
    <name type="scientific">Pedobacter cryophilus</name>
    <dbReference type="NCBI Taxonomy" id="2571271"/>
    <lineage>
        <taxon>Bacteria</taxon>
        <taxon>Pseudomonadati</taxon>
        <taxon>Bacteroidota</taxon>
        <taxon>Sphingobacteriia</taxon>
        <taxon>Sphingobacteriales</taxon>
        <taxon>Sphingobacteriaceae</taxon>
        <taxon>Pedobacter</taxon>
    </lineage>
</organism>
<keyword evidence="1" id="KW-0378">Hydrolase</keyword>
<protein>
    <submittedName>
        <fullName evidence="1">Glycosyl hydrolase</fullName>
    </submittedName>
</protein>
<dbReference type="Pfam" id="PF14307">
    <property type="entry name" value="Glyco_tran_WbsX"/>
    <property type="match status" value="1"/>
</dbReference>
<reference evidence="1 2" key="1">
    <citation type="submission" date="2019-04" db="EMBL/GenBank/DDBJ databases">
        <title>Pedobacter sp. AR-3-17 sp. nov., isolated from Arctic soil.</title>
        <authorList>
            <person name="Dahal R.H."/>
            <person name="Kim D.-U."/>
        </authorList>
    </citation>
    <scope>NUCLEOTIDE SEQUENCE [LARGE SCALE GENOMIC DNA]</scope>
    <source>
        <strain evidence="1 2">AR-3-17</strain>
    </source>
</reference>
<dbReference type="PANTHER" id="PTHR41244">
    <property type="entry name" value="RHAMNAN SYNTHESIS F"/>
    <property type="match status" value="1"/>
</dbReference>
<dbReference type="Gene3D" id="3.20.20.80">
    <property type="entry name" value="Glycosidases"/>
    <property type="match status" value="1"/>
</dbReference>
<gene>
    <name evidence="1" type="ORF">FA046_05765</name>
</gene>
<evidence type="ECO:0000313" key="1">
    <source>
        <dbReference type="EMBL" id="TKB98624.1"/>
    </source>
</evidence>
<dbReference type="OrthoDB" id="9816424at2"/>
<sequence length="363" mass="43200">MSNKIKPIAIYLPQFHPFTENDEWWGKGFTEWTNVTKAKPLFKGHYQPHLPSDLGFYDLRLITTHLEQIKLAKQHGIEGFCYYHYWFNGKRLMNEALDIVLKNDLNFPFMLCWANENWTRRWDGHDQEVLIKQNYSDEDDGDHMSFLCETFFRHKNYITVDGKPVFVIYRPHLFPNIKVTIELWRKIAQKNGFNDLYLIMVNAHQAEISPSKLGFDAVMDFQPQFKQANRITPNKLEIKLHNFGIKKTPYWDHVICNYEQYSNEAFKAFIEKQSLGRVMPCITPMWDNTARRKKGGFIFKNNNPEIYKRWLLKLTEKIKKENGEDNFIFINAWNEWAEGNHLEPCTKWGKQYLEATKDILNNA</sequence>
<dbReference type="PANTHER" id="PTHR41244:SF1">
    <property type="entry name" value="GLYCOSYLTRANSFERASE"/>
    <property type="match status" value="1"/>
</dbReference>
<keyword evidence="2" id="KW-1185">Reference proteome</keyword>
<dbReference type="Proteomes" id="UP000308181">
    <property type="component" value="Unassembled WGS sequence"/>
</dbReference>
<comment type="caution">
    <text evidence="1">The sequence shown here is derived from an EMBL/GenBank/DDBJ whole genome shotgun (WGS) entry which is preliminary data.</text>
</comment>